<dbReference type="EMBL" id="JAHFXS010007447">
    <property type="protein sequence ID" value="KAG9925965.1"/>
    <property type="molecule type" value="Genomic_DNA"/>
</dbReference>
<dbReference type="Proteomes" id="UP000729357">
    <property type="component" value="Unassembled WGS sequence"/>
</dbReference>
<comment type="caution">
    <text evidence="1">The sequence shown here is derived from an EMBL/GenBank/DDBJ whole genome shotgun (WGS) entry which is preliminary data.</text>
</comment>
<feature type="non-terminal residue" evidence="1">
    <location>
        <position position="80"/>
    </location>
</feature>
<name>A0A9P8F111_AURME</name>
<keyword evidence="2" id="KW-1185">Reference proteome</keyword>
<proteinExistence type="predicted"/>
<reference evidence="1" key="1">
    <citation type="journal article" date="2021" name="J Fungi (Basel)">
        <title>Virulence traits and population genomics of the black yeast Aureobasidium melanogenum.</title>
        <authorList>
            <person name="Cernosa A."/>
            <person name="Sun X."/>
            <person name="Gostincar C."/>
            <person name="Fang C."/>
            <person name="Gunde-Cimerman N."/>
            <person name="Song Z."/>
        </authorList>
    </citation>
    <scope>NUCLEOTIDE SEQUENCE</scope>
    <source>
        <strain evidence="1">EXF-9298</strain>
    </source>
</reference>
<accession>A0A9P8F111</accession>
<evidence type="ECO:0000313" key="2">
    <source>
        <dbReference type="Proteomes" id="UP000729357"/>
    </source>
</evidence>
<evidence type="ECO:0000313" key="1">
    <source>
        <dbReference type="EMBL" id="KAG9925965.1"/>
    </source>
</evidence>
<sequence length="80" mass="9382">MPETRRLQELHLKKVHDRHHLYHHGHRAPYHHGHVLHGHHVRYGRLRCRIVRYGIRSAGLMLCVSCPKYQPGIHHGLGVA</sequence>
<protein>
    <submittedName>
        <fullName evidence="1">Uncharacterized protein</fullName>
    </submittedName>
</protein>
<dbReference type="AlphaFoldDB" id="A0A9P8F111"/>
<organism evidence="1 2">
    <name type="scientific">Aureobasidium melanogenum</name>
    <name type="common">Aureobasidium pullulans var. melanogenum</name>
    <dbReference type="NCBI Taxonomy" id="46634"/>
    <lineage>
        <taxon>Eukaryota</taxon>
        <taxon>Fungi</taxon>
        <taxon>Dikarya</taxon>
        <taxon>Ascomycota</taxon>
        <taxon>Pezizomycotina</taxon>
        <taxon>Dothideomycetes</taxon>
        <taxon>Dothideomycetidae</taxon>
        <taxon>Dothideales</taxon>
        <taxon>Saccotheciaceae</taxon>
        <taxon>Aureobasidium</taxon>
    </lineage>
</organism>
<reference evidence="1" key="2">
    <citation type="submission" date="2021-08" db="EMBL/GenBank/DDBJ databases">
        <authorList>
            <person name="Gostincar C."/>
            <person name="Sun X."/>
            <person name="Song Z."/>
            <person name="Gunde-Cimerman N."/>
        </authorList>
    </citation>
    <scope>NUCLEOTIDE SEQUENCE</scope>
    <source>
        <strain evidence="1">EXF-9298</strain>
    </source>
</reference>
<gene>
    <name evidence="1" type="ORF">KCU98_g21399</name>
</gene>